<evidence type="ECO:0000313" key="2">
    <source>
        <dbReference type="EMBL" id="AFZ21444.1"/>
    </source>
</evidence>
<protein>
    <recommendedName>
        <fullName evidence="4">3-oxoacyl-[acyl-carrier-protein] reductase</fullName>
    </recommendedName>
</protein>
<proteinExistence type="predicted"/>
<dbReference type="STRING" id="1173027.Mic7113_5825"/>
<dbReference type="eggNOG" id="COG1028">
    <property type="taxonomic scope" value="Bacteria"/>
</dbReference>
<accession>K9WNT7</accession>
<dbReference type="SUPFAM" id="SSF51735">
    <property type="entry name" value="NAD(P)-binding Rossmann-fold domains"/>
    <property type="match status" value="1"/>
</dbReference>
<dbReference type="Gene3D" id="3.40.50.720">
    <property type="entry name" value="NAD(P)-binding Rossmann-like Domain"/>
    <property type="match status" value="1"/>
</dbReference>
<dbReference type="EMBL" id="CP003630">
    <property type="protein sequence ID" value="AFZ21444.1"/>
    <property type="molecule type" value="Genomic_DNA"/>
</dbReference>
<evidence type="ECO:0008006" key="4">
    <source>
        <dbReference type="Google" id="ProtNLM"/>
    </source>
</evidence>
<dbReference type="GO" id="GO:0016491">
    <property type="term" value="F:oxidoreductase activity"/>
    <property type="evidence" value="ECO:0007669"/>
    <property type="project" value="UniProtKB-KW"/>
</dbReference>
<dbReference type="KEGG" id="mic:Mic7113_5825"/>
<dbReference type="PRINTS" id="PR00080">
    <property type="entry name" value="SDRFAMILY"/>
</dbReference>
<keyword evidence="1" id="KW-0560">Oxidoreductase</keyword>
<evidence type="ECO:0000256" key="1">
    <source>
        <dbReference type="ARBA" id="ARBA00023002"/>
    </source>
</evidence>
<dbReference type="FunFam" id="3.40.50.720:FF:000084">
    <property type="entry name" value="Short-chain dehydrogenase reductase"/>
    <property type="match status" value="1"/>
</dbReference>
<dbReference type="PRINTS" id="PR00081">
    <property type="entry name" value="GDHRDH"/>
</dbReference>
<reference evidence="2 3" key="1">
    <citation type="submission" date="2012-06" db="EMBL/GenBank/DDBJ databases">
        <title>Finished chromosome of genome of Microcoleus sp. PCC 7113.</title>
        <authorList>
            <consortium name="US DOE Joint Genome Institute"/>
            <person name="Gugger M."/>
            <person name="Coursin T."/>
            <person name="Rippka R."/>
            <person name="Tandeau De Marsac N."/>
            <person name="Huntemann M."/>
            <person name="Wei C.-L."/>
            <person name="Han J."/>
            <person name="Detter J.C."/>
            <person name="Han C."/>
            <person name="Tapia R."/>
            <person name="Chen A."/>
            <person name="Kyrpides N."/>
            <person name="Mavromatis K."/>
            <person name="Markowitz V."/>
            <person name="Szeto E."/>
            <person name="Ivanova N."/>
            <person name="Pagani I."/>
            <person name="Pati A."/>
            <person name="Goodwin L."/>
            <person name="Nordberg H.P."/>
            <person name="Cantor M.N."/>
            <person name="Hua S.X."/>
            <person name="Woyke T."/>
            <person name="Kerfeld C.A."/>
        </authorList>
    </citation>
    <scope>NUCLEOTIDE SEQUENCE [LARGE SCALE GENOMIC DNA]</scope>
    <source>
        <strain evidence="2 3">PCC 7113</strain>
    </source>
</reference>
<dbReference type="Pfam" id="PF13561">
    <property type="entry name" value="adh_short_C2"/>
    <property type="match status" value="1"/>
</dbReference>
<dbReference type="AlphaFoldDB" id="K9WNT7"/>
<name>K9WNT7_9CYAN</name>
<dbReference type="InterPro" id="IPR002347">
    <property type="entry name" value="SDR_fam"/>
</dbReference>
<dbReference type="PATRIC" id="fig|1173027.3.peg.6452"/>
<dbReference type="PANTHER" id="PTHR43975">
    <property type="entry name" value="ZGC:101858"/>
    <property type="match status" value="1"/>
</dbReference>
<organism evidence="2 3">
    <name type="scientific">Allocoleopsis franciscana PCC 7113</name>
    <dbReference type="NCBI Taxonomy" id="1173027"/>
    <lineage>
        <taxon>Bacteria</taxon>
        <taxon>Bacillati</taxon>
        <taxon>Cyanobacteriota</taxon>
        <taxon>Cyanophyceae</taxon>
        <taxon>Coleofasciculales</taxon>
        <taxon>Coleofasciculaceae</taxon>
        <taxon>Allocoleopsis</taxon>
        <taxon>Allocoleopsis franciscana</taxon>
    </lineage>
</organism>
<dbReference type="OrthoDB" id="9785520at2"/>
<sequence>MNRRLEGKVAIITGAGTGIGEAIAYKFAKEGAKVVVNGLPDDPIQDVVEAINQYGGEAIAYPGDVSEPSEAQTCVQTAIEKYGRLDVLVNNAGVFLATAETQDYPLEVFDETIRMNIRSAFLMTKYALPHLQKTQGNIVAAGSEAGFNGVPKNSPYSGTKGWIHSFIKGVAAEQAKYGVRANCFCPGAIDTAWTRKETGPMDAEMEEMTVMAALMGRRGTPEEMANVCAFLASDEASYVTGALWLADGGVTIAKGAVGQQTPESLRQQPQGELRLDHSKEGLENKHIQTIN</sequence>
<dbReference type="NCBIfam" id="NF005559">
    <property type="entry name" value="PRK07231.1"/>
    <property type="match status" value="1"/>
</dbReference>
<dbReference type="Proteomes" id="UP000010471">
    <property type="component" value="Chromosome"/>
</dbReference>
<dbReference type="CDD" id="cd05233">
    <property type="entry name" value="SDR_c"/>
    <property type="match status" value="1"/>
</dbReference>
<keyword evidence="3" id="KW-1185">Reference proteome</keyword>
<gene>
    <name evidence="2" type="ORF">Mic7113_5825</name>
</gene>
<dbReference type="InterPro" id="IPR036291">
    <property type="entry name" value="NAD(P)-bd_dom_sf"/>
</dbReference>
<dbReference type="PANTHER" id="PTHR43975:SF2">
    <property type="entry name" value="EG:BACR7A4.14 PROTEIN-RELATED"/>
    <property type="match status" value="1"/>
</dbReference>
<evidence type="ECO:0000313" key="3">
    <source>
        <dbReference type="Proteomes" id="UP000010471"/>
    </source>
</evidence>
<dbReference type="HOGENOM" id="CLU_010194_1_0_3"/>
<dbReference type="RefSeq" id="WP_015185573.1">
    <property type="nucleotide sequence ID" value="NC_019738.1"/>
</dbReference>